<feature type="repeat" description="TPR" evidence="3">
    <location>
        <begin position="706"/>
        <end position="739"/>
    </location>
</feature>
<evidence type="ECO:0000313" key="4">
    <source>
        <dbReference type="EMBL" id="KAF2023290.1"/>
    </source>
</evidence>
<evidence type="ECO:0000256" key="1">
    <source>
        <dbReference type="ARBA" id="ARBA00022737"/>
    </source>
</evidence>
<dbReference type="SMART" id="SM00028">
    <property type="entry name" value="TPR"/>
    <property type="match status" value="9"/>
</dbReference>
<keyword evidence="1" id="KW-0677">Repeat</keyword>
<feature type="repeat" description="TPR" evidence="3">
    <location>
        <begin position="174"/>
        <end position="207"/>
    </location>
</feature>
<evidence type="ECO:0000256" key="2">
    <source>
        <dbReference type="ARBA" id="ARBA00022803"/>
    </source>
</evidence>
<dbReference type="Pfam" id="PF13432">
    <property type="entry name" value="TPR_16"/>
    <property type="match status" value="1"/>
</dbReference>
<accession>A0A9P4GWK3</accession>
<evidence type="ECO:0000313" key="5">
    <source>
        <dbReference type="Proteomes" id="UP000799777"/>
    </source>
</evidence>
<dbReference type="InterPro" id="IPR039226">
    <property type="entry name" value="Ski3/TTC37"/>
</dbReference>
<dbReference type="AlphaFoldDB" id="A0A9P4GWK3"/>
<dbReference type="PROSITE" id="PS50005">
    <property type="entry name" value="TPR"/>
    <property type="match status" value="3"/>
</dbReference>
<sequence>MAGHADSAHDQLNLPISNLRQYVELFPSDGLSKVITGYLSSGISRFPLSEKPKDAPDLSEGGVALGSDEPLTQEDCLVLMTEGIQETKQSALAHCLLGDFYLSLEEYESAVDTTRKGLKYAAVEAKKTDLSFQVTRDALNSTLGTALVYYQAPRNHPEAKEIFQSILKRKPQFTAALIGVGLVLEEEQEYERAFNFLEQALKQDTTNGRIGAESAWCQALAGDYKTGLDRLQEYLDFPQLDATTQRGRELRAQTLYRIGVCIWELDSSKAARRDRQGAYSKFLAAIKANPNYAPSYTMLGIFYEDYSKDRRRARQCFQKAFELSPSEIIAAERLARLFANQGEWDIVEVVSQRVVDSGKARQVPGSKRKGVSWPYSALGVVQMNKQEYQKSIVSFLSALRITPDDYYSYVGLGESYHNSGRYNSASRAFNYAEIPTDGVLKKRSDDESWFTKYMLANVNRELSEFDEALSGYEAVLATRPKEFGVSIALLQTLVEKGWRCIETGFFGEAIDSAIRGIEVAATITEYKPDVFNLWKAIGDACSLFSCVQERLGELPVHDLKDLLQSKSPIGVDFNAHKDIDGIGIDDLTSLSSDEEPMLRRSLKASILAQKRAIASCAHDIHAQAVAWYNLGWTEYRAHVCLEQEGDNDGSLTTFLRAAMKCFKRAIELEAGNSEFWNSLGVITTTLSPKVAQHALVRSLHLNDRSVHTWTNLGALYLLQNDTELAHQAFSRAQSQDPDYSLAWVGEGIVALLFGDANEALSHFTHAFELAESSLLLTKRQYALSVFDFLISSPSARGDITNLVQPLFALQQLNFQAPYDNPHRHLAALFLERVGNHEAAVTALRSVSETVEQDYEKSESPESLARVAQAKTDLARNLLATEAYEDAVKEAETALDLLSEFDADTTGSYLTSEQLAKVKLSARLTAGLAHYFNSALDAAIPYFRTSLEATSSNPDIICLLAEVLWAKGGENERQVARDQLFTAIEKHEGHVGLLTLIGAMTVLDDDLETMEAIRDDLERLRTNKTITDYQLTRVEKVIEAISITQGADAQELDEARRSIMLVPWKHTGWSQLADAADGDVFASTLAKETAMRNAPPNGTLDAVGLAGAIAATGQVSDVQRAIVLAPWKKDGWSALIECVSSA</sequence>
<comment type="caution">
    <text evidence="4">The sequence shown here is derived from an EMBL/GenBank/DDBJ whole genome shotgun (WGS) entry which is preliminary data.</text>
</comment>
<protein>
    <submittedName>
        <fullName evidence="4">TPR-like protein</fullName>
    </submittedName>
</protein>
<evidence type="ECO:0000256" key="3">
    <source>
        <dbReference type="PROSITE-ProRule" id="PRU00339"/>
    </source>
</evidence>
<dbReference type="InterPro" id="IPR019734">
    <property type="entry name" value="TPR_rpt"/>
</dbReference>
<dbReference type="Gene3D" id="1.25.40.10">
    <property type="entry name" value="Tetratricopeptide repeat domain"/>
    <property type="match status" value="5"/>
</dbReference>
<reference evidence="4" key="1">
    <citation type="journal article" date="2020" name="Stud. Mycol.">
        <title>101 Dothideomycetes genomes: a test case for predicting lifestyles and emergence of pathogens.</title>
        <authorList>
            <person name="Haridas S."/>
            <person name="Albert R."/>
            <person name="Binder M."/>
            <person name="Bloem J."/>
            <person name="Labutti K."/>
            <person name="Salamov A."/>
            <person name="Andreopoulos B."/>
            <person name="Baker S."/>
            <person name="Barry K."/>
            <person name="Bills G."/>
            <person name="Bluhm B."/>
            <person name="Cannon C."/>
            <person name="Castanera R."/>
            <person name="Culley D."/>
            <person name="Daum C."/>
            <person name="Ezra D."/>
            <person name="Gonzalez J."/>
            <person name="Henrissat B."/>
            <person name="Kuo A."/>
            <person name="Liang C."/>
            <person name="Lipzen A."/>
            <person name="Lutzoni F."/>
            <person name="Magnuson J."/>
            <person name="Mondo S."/>
            <person name="Nolan M."/>
            <person name="Ohm R."/>
            <person name="Pangilinan J."/>
            <person name="Park H.-J."/>
            <person name="Ramirez L."/>
            <person name="Alfaro M."/>
            <person name="Sun H."/>
            <person name="Tritt A."/>
            <person name="Yoshinaga Y."/>
            <person name="Zwiers L.-H."/>
            <person name="Turgeon B."/>
            <person name="Goodwin S."/>
            <person name="Spatafora J."/>
            <person name="Crous P."/>
            <person name="Grigoriev I."/>
        </authorList>
    </citation>
    <scope>NUCLEOTIDE SEQUENCE</scope>
    <source>
        <strain evidence="4">CBS 110217</strain>
    </source>
</reference>
<gene>
    <name evidence="4" type="ORF">EK21DRAFT_118900</name>
</gene>
<keyword evidence="5" id="KW-1185">Reference proteome</keyword>
<dbReference type="Proteomes" id="UP000799777">
    <property type="component" value="Unassembled WGS sequence"/>
</dbReference>
<keyword evidence="2 3" id="KW-0802">TPR repeat</keyword>
<dbReference type="GO" id="GO:0055087">
    <property type="term" value="C:Ski complex"/>
    <property type="evidence" value="ECO:0007669"/>
    <property type="project" value="InterPro"/>
</dbReference>
<dbReference type="OrthoDB" id="421075at2759"/>
<feature type="repeat" description="TPR" evidence="3">
    <location>
        <begin position="372"/>
        <end position="405"/>
    </location>
</feature>
<name>A0A9P4GWK3_9PLEO</name>
<dbReference type="InterPro" id="IPR011990">
    <property type="entry name" value="TPR-like_helical_dom_sf"/>
</dbReference>
<organism evidence="4 5">
    <name type="scientific">Setomelanomma holmii</name>
    <dbReference type="NCBI Taxonomy" id="210430"/>
    <lineage>
        <taxon>Eukaryota</taxon>
        <taxon>Fungi</taxon>
        <taxon>Dikarya</taxon>
        <taxon>Ascomycota</taxon>
        <taxon>Pezizomycotina</taxon>
        <taxon>Dothideomycetes</taxon>
        <taxon>Pleosporomycetidae</taxon>
        <taxon>Pleosporales</taxon>
        <taxon>Pleosporineae</taxon>
        <taxon>Phaeosphaeriaceae</taxon>
        <taxon>Setomelanomma</taxon>
    </lineage>
</organism>
<dbReference type="EMBL" id="ML978361">
    <property type="protein sequence ID" value="KAF2023290.1"/>
    <property type="molecule type" value="Genomic_DNA"/>
</dbReference>
<dbReference type="GO" id="GO:0006401">
    <property type="term" value="P:RNA catabolic process"/>
    <property type="evidence" value="ECO:0007669"/>
    <property type="project" value="InterPro"/>
</dbReference>
<dbReference type="SUPFAM" id="SSF48452">
    <property type="entry name" value="TPR-like"/>
    <property type="match status" value="3"/>
</dbReference>
<dbReference type="PANTHER" id="PTHR15704:SF7">
    <property type="entry name" value="SUPERKILLER COMPLEX PROTEIN 3"/>
    <property type="match status" value="1"/>
</dbReference>
<proteinExistence type="predicted"/>
<dbReference type="PANTHER" id="PTHR15704">
    <property type="entry name" value="SUPERKILLER 3 PROTEIN-RELATED"/>
    <property type="match status" value="1"/>
</dbReference>